<feature type="region of interest" description="Disordered" evidence="3">
    <location>
        <begin position="253"/>
        <end position="295"/>
    </location>
</feature>
<organism evidence="6 7">
    <name type="scientific">Ridgeia piscesae</name>
    <name type="common">Tubeworm</name>
    <dbReference type="NCBI Taxonomy" id="27915"/>
    <lineage>
        <taxon>Eukaryota</taxon>
        <taxon>Metazoa</taxon>
        <taxon>Spiralia</taxon>
        <taxon>Lophotrochozoa</taxon>
        <taxon>Annelida</taxon>
        <taxon>Polychaeta</taxon>
        <taxon>Sedentaria</taxon>
        <taxon>Canalipalpata</taxon>
        <taxon>Sabellida</taxon>
        <taxon>Siboglinidae</taxon>
        <taxon>Ridgeia</taxon>
    </lineage>
</organism>
<dbReference type="PROSITE" id="PS50005">
    <property type="entry name" value="TPR"/>
    <property type="match status" value="1"/>
</dbReference>
<dbReference type="InterPro" id="IPR007052">
    <property type="entry name" value="CS_dom"/>
</dbReference>
<feature type="repeat" description="TPR" evidence="2">
    <location>
        <begin position="35"/>
        <end position="68"/>
    </location>
</feature>
<dbReference type="Gene3D" id="2.60.40.790">
    <property type="match status" value="1"/>
</dbReference>
<feature type="domain" description="CS" evidence="5">
    <location>
        <begin position="168"/>
        <end position="257"/>
    </location>
</feature>
<evidence type="ECO:0000256" key="3">
    <source>
        <dbReference type="SAM" id="MobiDB-lite"/>
    </source>
</evidence>
<dbReference type="GO" id="GO:0051087">
    <property type="term" value="F:protein-folding chaperone binding"/>
    <property type="evidence" value="ECO:0007669"/>
    <property type="project" value="InterPro"/>
</dbReference>
<feature type="region of interest" description="Disordered" evidence="3">
    <location>
        <begin position="120"/>
        <end position="142"/>
    </location>
</feature>
<dbReference type="PROSITE" id="PS51203">
    <property type="entry name" value="CS"/>
    <property type="match status" value="1"/>
</dbReference>
<evidence type="ECO:0000313" key="7">
    <source>
        <dbReference type="Proteomes" id="UP001209878"/>
    </source>
</evidence>
<dbReference type="Pfam" id="PF04969">
    <property type="entry name" value="CS"/>
    <property type="match status" value="1"/>
</dbReference>
<feature type="compositionally biased region" description="Polar residues" evidence="3">
    <location>
        <begin position="120"/>
        <end position="131"/>
    </location>
</feature>
<dbReference type="InterPro" id="IPR008978">
    <property type="entry name" value="HSP20-like_chaperone"/>
</dbReference>
<keyword evidence="7" id="KW-1185">Reference proteome</keyword>
<dbReference type="GO" id="GO:0005737">
    <property type="term" value="C:cytoplasm"/>
    <property type="evidence" value="ECO:0007669"/>
    <property type="project" value="UniProtKB-ARBA"/>
</dbReference>
<evidence type="ECO:0008006" key="8">
    <source>
        <dbReference type="Google" id="ProtNLM"/>
    </source>
</evidence>
<dbReference type="Pfam" id="PF05002">
    <property type="entry name" value="SGS"/>
    <property type="match status" value="1"/>
</dbReference>
<dbReference type="PROSITE" id="PS51048">
    <property type="entry name" value="SGS"/>
    <property type="match status" value="1"/>
</dbReference>
<protein>
    <recommendedName>
        <fullName evidence="8">Suppressor of G2 allele of SKP1</fullName>
    </recommendedName>
</protein>
<dbReference type="FunFam" id="2.60.40.790:FF:000012">
    <property type="entry name" value="SGT1 homolog, MIS12 kinetochore complex assembly cochaperone"/>
    <property type="match status" value="1"/>
</dbReference>
<dbReference type="InterPro" id="IPR044563">
    <property type="entry name" value="Sgt1-like"/>
</dbReference>
<name>A0AAD9UEK7_RIDPI</name>
<dbReference type="Proteomes" id="UP001209878">
    <property type="component" value="Unassembled WGS sequence"/>
</dbReference>
<dbReference type="PANTHER" id="PTHR45862">
    <property type="entry name" value="PROTEIN SGT1 HOMOLOG"/>
    <property type="match status" value="1"/>
</dbReference>
<gene>
    <name evidence="6" type="ORF">NP493_195g05003</name>
</gene>
<dbReference type="Pfam" id="PF13181">
    <property type="entry name" value="TPR_8"/>
    <property type="match status" value="1"/>
</dbReference>
<dbReference type="SUPFAM" id="SSF49764">
    <property type="entry name" value="HSP20-like chaperones"/>
    <property type="match status" value="1"/>
</dbReference>
<feature type="region of interest" description="Disordered" evidence="3">
    <location>
        <begin position="359"/>
        <end position="381"/>
    </location>
</feature>
<dbReference type="SUPFAM" id="SSF48452">
    <property type="entry name" value="TPR-like"/>
    <property type="match status" value="1"/>
</dbReference>
<evidence type="ECO:0000259" key="5">
    <source>
        <dbReference type="PROSITE" id="PS51203"/>
    </source>
</evidence>
<dbReference type="AlphaFoldDB" id="A0AAD9UEK7"/>
<dbReference type="InterPro" id="IPR011990">
    <property type="entry name" value="TPR-like_helical_dom_sf"/>
</dbReference>
<feature type="domain" description="SGS" evidence="4">
    <location>
        <begin position="287"/>
        <end position="378"/>
    </location>
</feature>
<evidence type="ECO:0000256" key="2">
    <source>
        <dbReference type="PROSITE-ProRule" id="PRU00339"/>
    </source>
</evidence>
<comment type="caution">
    <text evidence="6">The sequence shown here is derived from an EMBL/GenBank/DDBJ whole genome shotgun (WGS) entry which is preliminary data.</text>
</comment>
<evidence type="ECO:0000256" key="1">
    <source>
        <dbReference type="ARBA" id="ARBA00008509"/>
    </source>
</evidence>
<feature type="compositionally biased region" description="Polar residues" evidence="3">
    <location>
        <begin position="255"/>
        <end position="265"/>
    </location>
</feature>
<dbReference type="InterPro" id="IPR019734">
    <property type="entry name" value="TPR_rpt"/>
</dbReference>
<accession>A0AAD9UEK7</accession>
<dbReference type="EMBL" id="JAODUO010000195">
    <property type="protein sequence ID" value="KAK2186588.1"/>
    <property type="molecule type" value="Genomic_DNA"/>
</dbReference>
<reference evidence="6" key="1">
    <citation type="journal article" date="2023" name="Mol. Biol. Evol.">
        <title>Third-Generation Sequencing Reveals the Adaptive Role of the Epigenome in Three Deep-Sea Polychaetes.</title>
        <authorList>
            <person name="Perez M."/>
            <person name="Aroh O."/>
            <person name="Sun Y."/>
            <person name="Lan Y."/>
            <person name="Juniper S.K."/>
            <person name="Young C.R."/>
            <person name="Angers B."/>
            <person name="Qian P.Y."/>
        </authorList>
    </citation>
    <scope>NUCLEOTIDE SEQUENCE</scope>
    <source>
        <strain evidence="6">R07B-5</strain>
    </source>
</reference>
<feature type="compositionally biased region" description="Basic and acidic residues" evidence="3">
    <location>
        <begin position="359"/>
        <end position="375"/>
    </location>
</feature>
<dbReference type="CDD" id="cd06489">
    <property type="entry name" value="p23_CS_hSgt1_like"/>
    <property type="match status" value="1"/>
</dbReference>
<comment type="similarity">
    <text evidence="1">Belongs to the SGT1 family.</text>
</comment>
<proteinExistence type="inferred from homology"/>
<sequence>MVELISRANEEFVEENYEEAVKFYSEAIVADNQKDEYYVNRSHAFIKLEKFSEALSDAEKAIELNPSSAKANLRKGIACFHLNKFEAAKEAFVVGEKLQATDKNFATWIQKCDTEINTSRTKTTTSDSQMAVESPTTCPTDATPTVATAAGSSMEASPTQVQVPMPTGVKTRYDWYQTETQVVITIMLKNVSEDDLDVNIQERNVSVTVRLPSGSDYSLELDLAHPITPQQSRAKVMASKVELKLKKQEGIRWSSLESDGTTSSAPERMMSQPAAAAPSGDGSHPPKYPSSAVHGHDWDKLVAEITEEEKEEKPEGEAALNQLFQQIYSDGSDEVRKAMNKSFVESGGTVLSTNWNEIGSKKVDCKPPDGMEWKKWSGPST</sequence>
<keyword evidence="2" id="KW-0802">TPR repeat</keyword>
<dbReference type="SMART" id="SM00028">
    <property type="entry name" value="TPR"/>
    <property type="match status" value="3"/>
</dbReference>
<evidence type="ECO:0000259" key="4">
    <source>
        <dbReference type="PROSITE" id="PS51048"/>
    </source>
</evidence>
<dbReference type="Gene3D" id="1.25.40.10">
    <property type="entry name" value="Tetratricopeptide repeat domain"/>
    <property type="match status" value="1"/>
</dbReference>
<evidence type="ECO:0000313" key="6">
    <source>
        <dbReference type="EMBL" id="KAK2186588.1"/>
    </source>
</evidence>
<dbReference type="InterPro" id="IPR007699">
    <property type="entry name" value="SGS_dom"/>
</dbReference>